<feature type="compositionally biased region" description="Basic and acidic residues" evidence="1">
    <location>
        <begin position="165"/>
        <end position="181"/>
    </location>
</feature>
<evidence type="ECO:0000313" key="4">
    <source>
        <dbReference type="Proteomes" id="UP000217289"/>
    </source>
</evidence>
<dbReference type="KEGG" id="mbd:MEBOL_008026"/>
<feature type="compositionally biased region" description="Low complexity" evidence="1">
    <location>
        <begin position="141"/>
        <end position="164"/>
    </location>
</feature>
<dbReference type="Gene3D" id="1.10.10.1320">
    <property type="entry name" value="Anti-sigma factor, zinc-finger domain"/>
    <property type="match status" value="1"/>
</dbReference>
<dbReference type="Pfam" id="PF13490">
    <property type="entry name" value="zf-HC2"/>
    <property type="match status" value="1"/>
</dbReference>
<dbReference type="Gene3D" id="1.25.40.10">
    <property type="entry name" value="Tetratricopeptide repeat domain"/>
    <property type="match status" value="1"/>
</dbReference>
<keyword evidence="4" id="KW-1185">Reference proteome</keyword>
<dbReference type="OrthoDB" id="5525937at2"/>
<name>A0A250ITN9_9BACT</name>
<dbReference type="InterPro" id="IPR027383">
    <property type="entry name" value="Znf_put"/>
</dbReference>
<dbReference type="Proteomes" id="UP000217289">
    <property type="component" value="Chromosome"/>
</dbReference>
<dbReference type="InterPro" id="IPR041916">
    <property type="entry name" value="Anti_sigma_zinc_sf"/>
</dbReference>
<dbReference type="AlphaFoldDB" id="A0A250ITN9"/>
<reference evidence="3 4" key="1">
    <citation type="submission" date="2017-06" db="EMBL/GenBank/DDBJ databases">
        <authorList>
            <person name="Kim H.J."/>
            <person name="Triplett B.A."/>
        </authorList>
    </citation>
    <scope>NUCLEOTIDE SEQUENCE [LARGE SCALE GENOMIC DNA]</scope>
    <source>
        <strain evidence="3 4">DSM 14713</strain>
    </source>
</reference>
<sequence length="380" mass="40114">MKTQSAHAYEDRLLDFAYEELPESEAHQVKQHVQDCSRCAAALRDIRGVRGSMSRLPKVSAPDAGLESLLAYAQQSARRSSMGAEPAQRWWRRLLAPALSAAALGVVGIVTVQMSQEASPVSPAASKQSSQEASSRRAKAESVPAAAPAPAPVVSAPAAQVSAEVSERHTRLDNRIREEQRAAPMGKALPSKSARLFEAEDMGSGGGFPAKKRSADFGQVKRQPAPRAVHEEEASRDDAYAAAGVMAEAPPPLPAATAPAAPLEQKAKEALAEPVSKPQAARSAGAASVSPRDLLRQADGAARAGDREQEIVYLRRAVAAGEQDVAVLSRLCQAEAALGHRRNAIESCSRVLGVAPGSSEALKAQRLLDEDLRPADSEAR</sequence>
<organism evidence="3 4">
    <name type="scientific">Melittangium boletus DSM 14713</name>
    <dbReference type="NCBI Taxonomy" id="1294270"/>
    <lineage>
        <taxon>Bacteria</taxon>
        <taxon>Pseudomonadati</taxon>
        <taxon>Myxococcota</taxon>
        <taxon>Myxococcia</taxon>
        <taxon>Myxococcales</taxon>
        <taxon>Cystobacterineae</taxon>
        <taxon>Archangiaceae</taxon>
        <taxon>Melittangium</taxon>
    </lineage>
</organism>
<gene>
    <name evidence="3" type="ORF">MEBOL_008026</name>
</gene>
<dbReference type="SUPFAM" id="SSF48452">
    <property type="entry name" value="TPR-like"/>
    <property type="match status" value="1"/>
</dbReference>
<proteinExistence type="predicted"/>
<feature type="compositionally biased region" description="Low complexity" evidence="1">
    <location>
        <begin position="255"/>
        <end position="264"/>
    </location>
</feature>
<evidence type="ECO:0000313" key="3">
    <source>
        <dbReference type="EMBL" id="ATB34521.1"/>
    </source>
</evidence>
<dbReference type="RefSeq" id="WP_095982408.1">
    <property type="nucleotide sequence ID" value="NZ_CP022163.1"/>
</dbReference>
<dbReference type="EMBL" id="CP022163">
    <property type="protein sequence ID" value="ATB34521.1"/>
    <property type="molecule type" value="Genomic_DNA"/>
</dbReference>
<feature type="region of interest" description="Disordered" evidence="1">
    <location>
        <begin position="118"/>
        <end position="293"/>
    </location>
</feature>
<evidence type="ECO:0000259" key="2">
    <source>
        <dbReference type="Pfam" id="PF13490"/>
    </source>
</evidence>
<evidence type="ECO:0000256" key="1">
    <source>
        <dbReference type="SAM" id="MobiDB-lite"/>
    </source>
</evidence>
<protein>
    <recommendedName>
        <fullName evidence="2">Putative zinc-finger domain-containing protein</fullName>
    </recommendedName>
</protein>
<feature type="compositionally biased region" description="Low complexity" evidence="1">
    <location>
        <begin position="124"/>
        <end position="133"/>
    </location>
</feature>
<feature type="domain" description="Putative zinc-finger" evidence="2">
    <location>
        <begin position="9"/>
        <end position="40"/>
    </location>
</feature>
<dbReference type="InterPro" id="IPR011990">
    <property type="entry name" value="TPR-like_helical_dom_sf"/>
</dbReference>
<accession>A0A250ITN9</accession>
<feature type="compositionally biased region" description="Basic and acidic residues" evidence="1">
    <location>
        <begin position="228"/>
        <end position="239"/>
    </location>
</feature>